<dbReference type="NCBIfam" id="TIGR00344">
    <property type="entry name" value="alaS"/>
    <property type="match status" value="1"/>
</dbReference>
<keyword evidence="9" id="KW-0496">Mitochondrion</keyword>
<dbReference type="InterPro" id="IPR050058">
    <property type="entry name" value="Ala-tRNA_ligase"/>
</dbReference>
<gene>
    <name evidence="9" type="primary">ALA1</name>
    <name evidence="11" type="ORF">IWQ62_001467</name>
</gene>
<evidence type="ECO:0000256" key="9">
    <source>
        <dbReference type="HAMAP-Rule" id="MF_03133"/>
    </source>
</evidence>
<keyword evidence="8 9" id="KW-0030">Aminoacyl-tRNA synthetase</keyword>
<dbReference type="FunFam" id="3.30.980.10:FF:000004">
    <property type="entry name" value="Alanine--tRNA ligase, cytoplasmic"/>
    <property type="match status" value="1"/>
</dbReference>
<keyword evidence="4 9" id="KW-0547">Nucleotide-binding</keyword>
<proteinExistence type="inferred from homology"/>
<keyword evidence="7 9" id="KW-0648">Protein biosynthesis</keyword>
<comment type="subcellular location">
    <subcellularLocation>
        <location evidence="9">Mitochondrion</location>
    </subcellularLocation>
    <subcellularLocation>
        <location evidence="9">Cytoplasm</location>
    </subcellularLocation>
</comment>
<evidence type="ECO:0000256" key="6">
    <source>
        <dbReference type="ARBA" id="ARBA00022884"/>
    </source>
</evidence>
<comment type="function">
    <text evidence="9">Catalyzes the attachment of alanine to tRNA(Ala) in a two-step reaction: alanine is first activated by ATP to form Ala-AMP and then transferred to the acceptor end of tRNA(Ala). Also edits incorrectly charged tRNA(Ala) via its editing domain.</text>
</comment>
<evidence type="ECO:0000313" key="11">
    <source>
        <dbReference type="EMBL" id="KAJ1968069.1"/>
    </source>
</evidence>
<dbReference type="PANTHER" id="PTHR11777:SF9">
    <property type="entry name" value="ALANINE--TRNA LIGASE, CYTOPLASMIC"/>
    <property type="match status" value="1"/>
</dbReference>
<organism evidence="11 12">
    <name type="scientific">Dispira parvispora</name>
    <dbReference type="NCBI Taxonomy" id="1520584"/>
    <lineage>
        <taxon>Eukaryota</taxon>
        <taxon>Fungi</taxon>
        <taxon>Fungi incertae sedis</taxon>
        <taxon>Zoopagomycota</taxon>
        <taxon>Kickxellomycotina</taxon>
        <taxon>Dimargaritomycetes</taxon>
        <taxon>Dimargaritales</taxon>
        <taxon>Dimargaritaceae</taxon>
        <taxon>Dispira</taxon>
    </lineage>
</organism>
<keyword evidence="3 9" id="KW-0436">Ligase</keyword>
<comment type="cofactor">
    <cofactor evidence="9">
        <name>Zn(2+)</name>
        <dbReference type="ChEBI" id="CHEBI:29105"/>
    </cofactor>
    <text evidence="9">Binds 1 zinc ion per subunit.</text>
</comment>
<evidence type="ECO:0000259" key="10">
    <source>
        <dbReference type="PROSITE" id="PS50860"/>
    </source>
</evidence>
<dbReference type="Gene3D" id="6.10.250.550">
    <property type="match status" value="1"/>
</dbReference>
<dbReference type="Pfam" id="PF01411">
    <property type="entry name" value="tRNA-synt_2c"/>
    <property type="match status" value="1"/>
</dbReference>
<comment type="catalytic activity">
    <reaction evidence="9">
        <text>tRNA(Ala) + L-alanine + ATP = L-alanyl-tRNA(Ala) + AMP + diphosphate</text>
        <dbReference type="Rhea" id="RHEA:12540"/>
        <dbReference type="Rhea" id="RHEA-COMP:9657"/>
        <dbReference type="Rhea" id="RHEA-COMP:9923"/>
        <dbReference type="ChEBI" id="CHEBI:30616"/>
        <dbReference type="ChEBI" id="CHEBI:33019"/>
        <dbReference type="ChEBI" id="CHEBI:57972"/>
        <dbReference type="ChEBI" id="CHEBI:78442"/>
        <dbReference type="ChEBI" id="CHEBI:78497"/>
        <dbReference type="ChEBI" id="CHEBI:456215"/>
        <dbReference type="EC" id="6.1.1.7"/>
    </reaction>
</comment>
<dbReference type="Gene3D" id="3.30.980.10">
    <property type="entry name" value="Threonyl-trna Synthetase, Chain A, domain 2"/>
    <property type="match status" value="1"/>
</dbReference>
<comment type="subunit">
    <text evidence="9">Monomer.</text>
</comment>
<dbReference type="EMBL" id="JANBPY010000237">
    <property type="protein sequence ID" value="KAJ1968069.1"/>
    <property type="molecule type" value="Genomic_DNA"/>
</dbReference>
<dbReference type="SMART" id="SM00863">
    <property type="entry name" value="tRNA_SAD"/>
    <property type="match status" value="1"/>
</dbReference>
<evidence type="ECO:0000313" key="12">
    <source>
        <dbReference type="Proteomes" id="UP001150925"/>
    </source>
</evidence>
<evidence type="ECO:0000256" key="2">
    <source>
        <dbReference type="ARBA" id="ARBA00022555"/>
    </source>
</evidence>
<evidence type="ECO:0000256" key="3">
    <source>
        <dbReference type="ARBA" id="ARBA00022598"/>
    </source>
</evidence>
<dbReference type="InterPro" id="IPR023033">
    <property type="entry name" value="Ala_tRNA_ligase_euk/bac"/>
</dbReference>
<dbReference type="FunFam" id="3.30.930.10:FF:000004">
    <property type="entry name" value="Alanine--tRNA ligase"/>
    <property type="match status" value="1"/>
</dbReference>
<protein>
    <recommendedName>
        <fullName evidence="9">Alanine--tRNA ligase</fullName>
        <ecNumber evidence="9">6.1.1.7</ecNumber>
    </recommendedName>
    <alternativeName>
        <fullName evidence="9">Alanyl-tRNA synthetase</fullName>
        <shortName evidence="9">AlaRS</shortName>
    </alternativeName>
</protein>
<keyword evidence="12" id="KW-1185">Reference proteome</keyword>
<dbReference type="HAMAP" id="MF_00036_B">
    <property type="entry name" value="Ala_tRNA_synth_B"/>
    <property type="match status" value="1"/>
</dbReference>
<dbReference type="AlphaFoldDB" id="A0A9W8AXX0"/>
<dbReference type="InterPro" id="IPR002318">
    <property type="entry name" value="Ala-tRNA-lgiase_IIc"/>
</dbReference>
<dbReference type="InterPro" id="IPR018164">
    <property type="entry name" value="Ala-tRNA-synth_IIc_N"/>
</dbReference>
<keyword evidence="9" id="KW-0862">Zinc</keyword>
<dbReference type="Gene3D" id="2.40.30.130">
    <property type="match status" value="1"/>
</dbReference>
<dbReference type="EC" id="6.1.1.7" evidence="9"/>
<dbReference type="GO" id="GO:0005829">
    <property type="term" value="C:cytosol"/>
    <property type="evidence" value="ECO:0007669"/>
    <property type="project" value="TreeGrafter"/>
</dbReference>
<dbReference type="InterPro" id="IPR009000">
    <property type="entry name" value="Transl_B-barrel_sf"/>
</dbReference>
<feature type="binding site" evidence="9">
    <location>
        <position position="714"/>
    </location>
    <ligand>
        <name>Zn(2+)</name>
        <dbReference type="ChEBI" id="CHEBI:29105"/>
    </ligand>
</feature>
<evidence type="ECO:0000256" key="5">
    <source>
        <dbReference type="ARBA" id="ARBA00022840"/>
    </source>
</evidence>
<dbReference type="GO" id="GO:0004813">
    <property type="term" value="F:alanine-tRNA ligase activity"/>
    <property type="evidence" value="ECO:0007669"/>
    <property type="project" value="UniProtKB-UniRule"/>
</dbReference>
<evidence type="ECO:0000256" key="8">
    <source>
        <dbReference type="ARBA" id="ARBA00023146"/>
    </source>
</evidence>
<comment type="caution">
    <text evidence="11">The sequence shown here is derived from an EMBL/GenBank/DDBJ whole genome shotgun (WGS) entry which is preliminary data.</text>
</comment>
<dbReference type="Gene3D" id="3.10.310.40">
    <property type="match status" value="1"/>
</dbReference>
<feature type="domain" description="Alanyl-transfer RNA synthetases family profile" evidence="10">
    <location>
        <begin position="32"/>
        <end position="753"/>
    </location>
</feature>
<reference evidence="11" key="1">
    <citation type="submission" date="2022-07" db="EMBL/GenBank/DDBJ databases">
        <title>Phylogenomic reconstructions and comparative analyses of Kickxellomycotina fungi.</title>
        <authorList>
            <person name="Reynolds N.K."/>
            <person name="Stajich J.E."/>
            <person name="Barry K."/>
            <person name="Grigoriev I.V."/>
            <person name="Crous P."/>
            <person name="Smith M.E."/>
        </authorList>
    </citation>
    <scope>NUCLEOTIDE SEQUENCE</scope>
    <source>
        <strain evidence="11">RSA 1196</strain>
    </source>
</reference>
<keyword evidence="2 9" id="KW-0820">tRNA-binding</keyword>
<comment type="domain">
    <text evidence="9">Consists of three domains; the N-terminal catalytic domain, the editing domain and the C-terminal C-Ala domain. The editing domain removes incorrectly charged amino acids, while the C-Ala domain, along with tRNA(Ala), serves as a bridge to cooperatively bring together the editing and aminoacylation centers thus stimulating deacylation of misacylated tRNAs.</text>
</comment>
<dbReference type="GO" id="GO:0000049">
    <property type="term" value="F:tRNA binding"/>
    <property type="evidence" value="ECO:0007669"/>
    <property type="project" value="UniProtKB-KW"/>
</dbReference>
<dbReference type="GO" id="GO:0005524">
    <property type="term" value="F:ATP binding"/>
    <property type="evidence" value="ECO:0007669"/>
    <property type="project" value="UniProtKB-UniRule"/>
</dbReference>
<name>A0A9W8AXX0_9FUNG</name>
<dbReference type="InterPro" id="IPR012947">
    <property type="entry name" value="tRNA_SAD"/>
</dbReference>
<evidence type="ECO:0000256" key="7">
    <source>
        <dbReference type="ARBA" id="ARBA00022917"/>
    </source>
</evidence>
<dbReference type="PROSITE" id="PS50860">
    <property type="entry name" value="AA_TRNA_LIGASE_II_ALA"/>
    <property type="match status" value="1"/>
</dbReference>
<accession>A0A9W8AXX0</accession>
<feature type="binding site" evidence="9">
    <location>
        <position position="615"/>
    </location>
    <ligand>
        <name>Zn(2+)</name>
        <dbReference type="ChEBI" id="CHEBI:29105"/>
    </ligand>
</feature>
<dbReference type="GO" id="GO:0008270">
    <property type="term" value="F:zinc ion binding"/>
    <property type="evidence" value="ECO:0007669"/>
    <property type="project" value="UniProtKB-UniRule"/>
</dbReference>
<evidence type="ECO:0000256" key="1">
    <source>
        <dbReference type="ARBA" id="ARBA00008429"/>
    </source>
</evidence>
<dbReference type="PRINTS" id="PR00980">
    <property type="entry name" value="TRNASYNTHALA"/>
</dbReference>
<feature type="binding site" evidence="9">
    <location>
        <position position="710"/>
    </location>
    <ligand>
        <name>Zn(2+)</name>
        <dbReference type="ChEBI" id="CHEBI:29105"/>
    </ligand>
</feature>
<dbReference type="Pfam" id="PF07973">
    <property type="entry name" value="tRNA_SAD"/>
    <property type="match status" value="1"/>
</dbReference>
<dbReference type="OrthoDB" id="2423964at2759"/>
<dbReference type="Proteomes" id="UP001150925">
    <property type="component" value="Unassembled WGS sequence"/>
</dbReference>
<evidence type="ECO:0000256" key="4">
    <source>
        <dbReference type="ARBA" id="ARBA00022741"/>
    </source>
</evidence>
<dbReference type="SUPFAM" id="SSF50447">
    <property type="entry name" value="Translation proteins"/>
    <property type="match status" value="1"/>
</dbReference>
<dbReference type="CDD" id="cd00673">
    <property type="entry name" value="AlaRS_core"/>
    <property type="match status" value="1"/>
</dbReference>
<dbReference type="GO" id="GO:0005739">
    <property type="term" value="C:mitochondrion"/>
    <property type="evidence" value="ECO:0007669"/>
    <property type="project" value="UniProtKB-SubCell"/>
</dbReference>
<keyword evidence="9" id="KW-0963">Cytoplasm</keyword>
<keyword evidence="9" id="KW-0479">Metal-binding</keyword>
<dbReference type="SUPFAM" id="SSF101353">
    <property type="entry name" value="Putative anticodon-binding domain of alanyl-tRNA synthetase (AlaRS)"/>
    <property type="match status" value="1"/>
</dbReference>
<sequence length="922" mass="102306">MSLSLLLPRRANPRITTFFVRATVRQSRANVWTSAAIRKRFLDYFASKDHRVLPSASLIPEESDQSLLFTNAGMVPFKKYFQRPDTAPHPQVATIQKCLRAGGKHNDLDNVGYTPRHHTFFEMMGNFSFGGYDKRQAIIYAWEFLTQHLQLPVDRLRVSVLASDTESQAIWKNIVGLSADHIDVLGSQDNFWSMGDGEGPCGPCTEIFWDTRQLDRSTEDRWLEIWNIVFMEFYRDSHGKLDKLPTLCIDTGMGLERMASVLQNRSNNFDTDALYPLVSAVGTLVGGGHSSLDQVIPGKAEMLAGQRIIADHLRSSSFLIADGVVPSNVGRGYILRRIIRRAVRAGRQLGLVDPFLRSLYPTVTQLLGNAYPELTEKGTLIADQLHQEESIFYKTLDKGLLLLEQAFSRPEFAQKKLIDSHTAFTLYDTHGFPVDLTCAIAKERGWQVDTKGFAKLQQKQRERSQHTWKTTGPTSTAADLSSAWADSMIRSGKANGSTFVGYDPTQLTTHSKVLAIQPLGKNQWSILLDRCPFYGLGGGQVPDRGTLRTNQGVVARVTNIQPLDDYGPVLTVHLGEHVNVTDPSQGSTSNPWLRTGDTVTCQVDLEYRRDLTVHHSATHVLNSALRQVLGREILQAGSLVEHDRLRFDFTSDPLTAEQLAQVEAAVNDVARNSLQVTTRCSTLQEAKAQGALASFTEKYADTVRVVEELCCGTHVANTASLYPFKILNERSVAAGTRRIEAKAGWACIAYLQQQQQRLDHLAENLRTTPDKLEQTVAGLQQEHSETVQALNRWINKLVRSSAPPQRIETTSAGTKVYFHEVDTDFDIGFLRRRAAFLREDSPPDVIHVLTNGSHVLVTLGATQSTSPTAAVAHHSGKIVQAILKDLGGKGGGQAHMAQGKIASNTPTTINQKFVRICLAHIQ</sequence>
<feature type="binding site" evidence="9">
    <location>
        <position position="619"/>
    </location>
    <ligand>
        <name>Zn(2+)</name>
        <dbReference type="ChEBI" id="CHEBI:29105"/>
    </ligand>
</feature>
<comment type="similarity">
    <text evidence="1">Belongs to the class-II aminoacyl-tRNA synthetase family. Alax-L subfamily.</text>
</comment>
<dbReference type="PANTHER" id="PTHR11777">
    <property type="entry name" value="ALANYL-TRNA SYNTHETASE"/>
    <property type="match status" value="1"/>
</dbReference>
<dbReference type="SUPFAM" id="SSF55186">
    <property type="entry name" value="ThrRS/AlaRS common domain"/>
    <property type="match status" value="1"/>
</dbReference>
<keyword evidence="6 9" id="KW-0694">RNA-binding</keyword>
<dbReference type="InterPro" id="IPR018162">
    <property type="entry name" value="Ala-tRNA-ligase_IIc_anticod-bd"/>
</dbReference>
<dbReference type="GO" id="GO:0070143">
    <property type="term" value="P:mitochondrial alanyl-tRNA aminoacylation"/>
    <property type="evidence" value="ECO:0007669"/>
    <property type="project" value="UniProtKB-UniRule"/>
</dbReference>
<dbReference type="InterPro" id="IPR045864">
    <property type="entry name" value="aa-tRNA-synth_II/BPL/LPL"/>
</dbReference>
<dbReference type="Gene3D" id="3.30.54.20">
    <property type="match status" value="1"/>
</dbReference>
<dbReference type="SUPFAM" id="SSF55681">
    <property type="entry name" value="Class II aaRS and biotin synthetases"/>
    <property type="match status" value="1"/>
</dbReference>
<dbReference type="InterPro" id="IPR018163">
    <property type="entry name" value="Thr/Ala-tRNA-synth_IIc_edit"/>
</dbReference>
<dbReference type="InterPro" id="IPR018165">
    <property type="entry name" value="Ala-tRNA-synth_IIc_core"/>
</dbReference>
<keyword evidence="5 9" id="KW-0067">ATP-binding</keyword>
<dbReference type="Gene3D" id="3.30.930.10">
    <property type="entry name" value="Bira Bifunctional Protein, Domain 2"/>
    <property type="match status" value="1"/>
</dbReference>
<dbReference type="GO" id="GO:0002161">
    <property type="term" value="F:aminoacyl-tRNA deacylase activity"/>
    <property type="evidence" value="ECO:0007669"/>
    <property type="project" value="TreeGrafter"/>
</dbReference>